<dbReference type="SUPFAM" id="SSF52540">
    <property type="entry name" value="P-loop containing nucleoside triphosphate hydrolases"/>
    <property type="match status" value="1"/>
</dbReference>
<dbReference type="NCBIfam" id="TIGR00231">
    <property type="entry name" value="small_GTP"/>
    <property type="match status" value="1"/>
</dbReference>
<dbReference type="SMART" id="SM00176">
    <property type="entry name" value="RAN"/>
    <property type="match status" value="1"/>
</dbReference>
<dbReference type="PROSITE" id="PS51421">
    <property type="entry name" value="RAS"/>
    <property type="match status" value="1"/>
</dbReference>
<dbReference type="EMBL" id="JADGJW010001843">
    <property type="protein sequence ID" value="KAJ3200749.1"/>
    <property type="molecule type" value="Genomic_DNA"/>
</dbReference>
<dbReference type="PRINTS" id="PR00449">
    <property type="entry name" value="RASTRNSFRMNG"/>
</dbReference>
<dbReference type="GO" id="GO:0003924">
    <property type="term" value="F:GTPase activity"/>
    <property type="evidence" value="ECO:0007669"/>
    <property type="project" value="InterPro"/>
</dbReference>
<keyword evidence="4" id="KW-1185">Reference proteome</keyword>
<dbReference type="PANTHER" id="PTHR47977">
    <property type="entry name" value="RAS-RELATED PROTEIN RAB"/>
    <property type="match status" value="1"/>
</dbReference>
<dbReference type="InterPro" id="IPR001806">
    <property type="entry name" value="Small_GTPase"/>
</dbReference>
<sequence length="220" mass="25522">MDENIVASFKILLIGDTGVGKSSILLRFVDNKWSETMQPTLGVDYKIKLFTIENENYKLKLWDTAGQERFRSLTSSYYRNTQGVVLVFDVTNKQSLLNLESWRKEVEYYNSGVVTMIIANKIDQPERQVSREEGEMMAYNFGALYIETSAKTNQGIIDSFKELTEKIVERPSLWKNDNDWRRLTKQMSTNNLKSNKTAMPSLDRYNDSVNLKYGTEFSQE</sequence>
<evidence type="ECO:0000313" key="3">
    <source>
        <dbReference type="EMBL" id="KAJ3200749.1"/>
    </source>
</evidence>
<dbReference type="PROSITE" id="PS51417">
    <property type="entry name" value="ARF"/>
    <property type="match status" value="1"/>
</dbReference>
<dbReference type="Pfam" id="PF00071">
    <property type="entry name" value="Ras"/>
    <property type="match status" value="1"/>
</dbReference>
<accession>A0AAD5TSY7</accession>
<dbReference type="PROSITE" id="PS51420">
    <property type="entry name" value="RHO"/>
    <property type="match status" value="1"/>
</dbReference>
<evidence type="ECO:0000256" key="2">
    <source>
        <dbReference type="ARBA" id="ARBA00023134"/>
    </source>
</evidence>
<evidence type="ECO:0000256" key="1">
    <source>
        <dbReference type="ARBA" id="ARBA00022741"/>
    </source>
</evidence>
<dbReference type="PROSITE" id="PS51419">
    <property type="entry name" value="RAB"/>
    <property type="match status" value="1"/>
</dbReference>
<gene>
    <name evidence="3" type="primary">RAB18</name>
    <name evidence="3" type="ORF">HK099_002532</name>
</gene>
<dbReference type="SMART" id="SM00175">
    <property type="entry name" value="RAB"/>
    <property type="match status" value="1"/>
</dbReference>
<dbReference type="InterPro" id="IPR027417">
    <property type="entry name" value="P-loop_NTPase"/>
</dbReference>
<reference evidence="3" key="1">
    <citation type="submission" date="2020-05" db="EMBL/GenBank/DDBJ databases">
        <title>Phylogenomic resolution of chytrid fungi.</title>
        <authorList>
            <person name="Stajich J.E."/>
            <person name="Amses K."/>
            <person name="Simmons R."/>
            <person name="Seto K."/>
            <person name="Myers J."/>
            <person name="Bonds A."/>
            <person name="Quandt C.A."/>
            <person name="Barry K."/>
            <person name="Liu P."/>
            <person name="Grigoriev I."/>
            <person name="Longcore J.E."/>
            <person name="James T.Y."/>
        </authorList>
    </citation>
    <scope>NUCLEOTIDE SEQUENCE</scope>
    <source>
        <strain evidence="3">JEL0476</strain>
    </source>
</reference>
<keyword evidence="2" id="KW-0342">GTP-binding</keyword>
<dbReference type="Gene3D" id="3.40.50.300">
    <property type="entry name" value="P-loop containing nucleotide triphosphate hydrolases"/>
    <property type="match status" value="1"/>
</dbReference>
<dbReference type="InterPro" id="IPR005225">
    <property type="entry name" value="Small_GTP-bd"/>
</dbReference>
<dbReference type="CDD" id="cd00154">
    <property type="entry name" value="Rab"/>
    <property type="match status" value="1"/>
</dbReference>
<keyword evidence="1" id="KW-0547">Nucleotide-binding</keyword>
<dbReference type="SMART" id="SM00174">
    <property type="entry name" value="RHO"/>
    <property type="match status" value="1"/>
</dbReference>
<dbReference type="AlphaFoldDB" id="A0AAD5TSY7"/>
<name>A0AAD5TSY7_9FUNG</name>
<proteinExistence type="predicted"/>
<feature type="non-terminal residue" evidence="3">
    <location>
        <position position="220"/>
    </location>
</feature>
<dbReference type="SMART" id="SM00177">
    <property type="entry name" value="ARF"/>
    <property type="match status" value="1"/>
</dbReference>
<dbReference type="GO" id="GO:0005525">
    <property type="term" value="F:GTP binding"/>
    <property type="evidence" value="ECO:0007669"/>
    <property type="project" value="UniProtKB-KW"/>
</dbReference>
<evidence type="ECO:0000313" key="4">
    <source>
        <dbReference type="Proteomes" id="UP001211065"/>
    </source>
</evidence>
<dbReference type="Proteomes" id="UP001211065">
    <property type="component" value="Unassembled WGS sequence"/>
</dbReference>
<dbReference type="InterPro" id="IPR050227">
    <property type="entry name" value="Rab"/>
</dbReference>
<comment type="caution">
    <text evidence="3">The sequence shown here is derived from an EMBL/GenBank/DDBJ whole genome shotgun (WGS) entry which is preliminary data.</text>
</comment>
<organism evidence="3 4">
    <name type="scientific">Clydaea vesicula</name>
    <dbReference type="NCBI Taxonomy" id="447962"/>
    <lineage>
        <taxon>Eukaryota</taxon>
        <taxon>Fungi</taxon>
        <taxon>Fungi incertae sedis</taxon>
        <taxon>Chytridiomycota</taxon>
        <taxon>Chytridiomycota incertae sedis</taxon>
        <taxon>Chytridiomycetes</taxon>
        <taxon>Lobulomycetales</taxon>
        <taxon>Lobulomycetaceae</taxon>
        <taxon>Clydaea</taxon>
    </lineage>
</organism>
<dbReference type="FunFam" id="3.40.50.300:FF:001329">
    <property type="entry name" value="Small GTP-binding protein, putative"/>
    <property type="match status" value="1"/>
</dbReference>
<protein>
    <submittedName>
        <fullName evidence="3">Ras- protein Rab-18</fullName>
    </submittedName>
</protein>
<dbReference type="SMART" id="SM00173">
    <property type="entry name" value="RAS"/>
    <property type="match status" value="1"/>
</dbReference>